<name>C6XKS5_HIRBI</name>
<evidence type="ECO:0000256" key="2">
    <source>
        <dbReference type="ARBA" id="ARBA00023125"/>
    </source>
</evidence>
<dbReference type="InterPro" id="IPR036388">
    <property type="entry name" value="WH-like_DNA-bd_sf"/>
</dbReference>
<evidence type="ECO:0000313" key="5">
    <source>
        <dbReference type="EMBL" id="ACT59642.1"/>
    </source>
</evidence>
<dbReference type="InterPro" id="IPR000835">
    <property type="entry name" value="HTH_MarR-typ"/>
</dbReference>
<dbReference type="InterPro" id="IPR036390">
    <property type="entry name" value="WH_DNA-bd_sf"/>
</dbReference>
<dbReference type="KEGG" id="hba:Hbal_1958"/>
<dbReference type="RefSeq" id="WP_015827792.1">
    <property type="nucleotide sequence ID" value="NC_012982.1"/>
</dbReference>
<dbReference type="PANTHER" id="PTHR42756:SF1">
    <property type="entry name" value="TRANSCRIPTIONAL REPRESSOR OF EMRAB OPERON"/>
    <property type="match status" value="1"/>
</dbReference>
<dbReference type="AlphaFoldDB" id="C6XKS5"/>
<accession>C6XKS5</accession>
<keyword evidence="3" id="KW-0804">Transcription</keyword>
<dbReference type="Gene3D" id="1.10.10.10">
    <property type="entry name" value="Winged helix-like DNA-binding domain superfamily/Winged helix DNA-binding domain"/>
    <property type="match status" value="1"/>
</dbReference>
<dbReference type="SUPFAM" id="SSF46785">
    <property type="entry name" value="Winged helix' DNA-binding domain"/>
    <property type="match status" value="1"/>
</dbReference>
<evidence type="ECO:0000259" key="4">
    <source>
        <dbReference type="PROSITE" id="PS50995"/>
    </source>
</evidence>
<evidence type="ECO:0000313" key="6">
    <source>
        <dbReference type="Proteomes" id="UP000002745"/>
    </source>
</evidence>
<dbReference type="STRING" id="582402.Hbal_1958"/>
<dbReference type="SMART" id="SM00347">
    <property type="entry name" value="HTH_MARR"/>
    <property type="match status" value="1"/>
</dbReference>
<sequence>MDAKFDQNVLPWIGRIERQFSILMKEALAPLDLTYPEFRLVGVLWGEEEGHPQKYLAARLGLDASAVSVTLKSLEKNKIVERVRDQNDARIVRVKCAPKAYEMTQVLSAHSEQEMSATSGFSDTEKQQLLQLLTRVSQNLSQKTGLL</sequence>
<dbReference type="eggNOG" id="COG1846">
    <property type="taxonomic scope" value="Bacteria"/>
</dbReference>
<protein>
    <submittedName>
        <fullName evidence="5">Transcriptional regulator, MarR family</fullName>
    </submittedName>
</protein>
<dbReference type="Proteomes" id="UP000002745">
    <property type="component" value="Chromosome"/>
</dbReference>
<proteinExistence type="predicted"/>
<dbReference type="HOGENOM" id="CLU_083287_18_7_5"/>
<gene>
    <name evidence="5" type="ordered locus">Hbal_1958</name>
</gene>
<dbReference type="PROSITE" id="PS50995">
    <property type="entry name" value="HTH_MARR_2"/>
    <property type="match status" value="1"/>
</dbReference>
<keyword evidence="1" id="KW-0805">Transcription regulation</keyword>
<dbReference type="GO" id="GO:0003700">
    <property type="term" value="F:DNA-binding transcription factor activity"/>
    <property type="evidence" value="ECO:0007669"/>
    <property type="project" value="InterPro"/>
</dbReference>
<dbReference type="Pfam" id="PF12802">
    <property type="entry name" value="MarR_2"/>
    <property type="match status" value="1"/>
</dbReference>
<reference evidence="6" key="1">
    <citation type="journal article" date="2011" name="J. Bacteriol.">
        <title>Genome sequences of eight morphologically diverse alphaproteobacteria.</title>
        <authorList>
            <consortium name="US DOE Joint Genome Institute"/>
            <person name="Brown P.J."/>
            <person name="Kysela D.T."/>
            <person name="Buechlein A."/>
            <person name="Hemmerich C."/>
            <person name="Brun Y.V."/>
        </authorList>
    </citation>
    <scope>NUCLEOTIDE SEQUENCE [LARGE SCALE GENOMIC DNA]</scope>
    <source>
        <strain evidence="6">ATCC 49814 / DSM 5838 / IFAM 1418</strain>
    </source>
</reference>
<dbReference type="PANTHER" id="PTHR42756">
    <property type="entry name" value="TRANSCRIPTIONAL REGULATOR, MARR"/>
    <property type="match status" value="1"/>
</dbReference>
<dbReference type="OrthoDB" id="9806864at2"/>
<evidence type="ECO:0000256" key="3">
    <source>
        <dbReference type="ARBA" id="ARBA00023163"/>
    </source>
</evidence>
<feature type="domain" description="HTH marR-type" evidence="4">
    <location>
        <begin position="6"/>
        <end position="138"/>
    </location>
</feature>
<organism evidence="5 6">
    <name type="scientific">Hirschia baltica (strain ATCC 49814 / DSM 5838 / IFAM 1418)</name>
    <dbReference type="NCBI Taxonomy" id="582402"/>
    <lineage>
        <taxon>Bacteria</taxon>
        <taxon>Pseudomonadati</taxon>
        <taxon>Pseudomonadota</taxon>
        <taxon>Alphaproteobacteria</taxon>
        <taxon>Hyphomonadales</taxon>
        <taxon>Hyphomonadaceae</taxon>
        <taxon>Hirschia</taxon>
    </lineage>
</organism>
<keyword evidence="2" id="KW-0238">DNA-binding</keyword>
<keyword evidence="6" id="KW-1185">Reference proteome</keyword>
<evidence type="ECO:0000256" key="1">
    <source>
        <dbReference type="ARBA" id="ARBA00023015"/>
    </source>
</evidence>
<dbReference type="EMBL" id="CP001678">
    <property type="protein sequence ID" value="ACT59642.1"/>
    <property type="molecule type" value="Genomic_DNA"/>
</dbReference>
<dbReference type="GO" id="GO:0003677">
    <property type="term" value="F:DNA binding"/>
    <property type="evidence" value="ECO:0007669"/>
    <property type="project" value="UniProtKB-KW"/>
</dbReference>